<dbReference type="PANTHER" id="PTHR31891:SF1">
    <property type="entry name" value="FORMAMIDASE C869.04-RELATED"/>
    <property type="match status" value="1"/>
</dbReference>
<accession>A0ABU6MGX3</accession>
<dbReference type="PANTHER" id="PTHR31891">
    <property type="entry name" value="FORMAMIDASE C869.04-RELATED"/>
    <property type="match status" value="1"/>
</dbReference>
<dbReference type="SUPFAM" id="SSF141130">
    <property type="entry name" value="Acetamidase/Formamidase-like"/>
    <property type="match status" value="1"/>
</dbReference>
<dbReference type="Gene3D" id="3.10.28.20">
    <property type="entry name" value="Acetamidase/Formamidase-like domains"/>
    <property type="match status" value="1"/>
</dbReference>
<name>A0ABU6MGX3_9BACI</name>
<comment type="caution">
    <text evidence="1">The sequence shown here is derived from an EMBL/GenBank/DDBJ whole genome shotgun (WGS) entry which is preliminary data.</text>
</comment>
<dbReference type="Pfam" id="PF03069">
    <property type="entry name" value="FmdA_AmdA"/>
    <property type="match status" value="2"/>
</dbReference>
<dbReference type="EMBL" id="JARMAB010000018">
    <property type="protein sequence ID" value="MED1203926.1"/>
    <property type="molecule type" value="Genomic_DNA"/>
</dbReference>
<dbReference type="Gene3D" id="2.40.10.120">
    <property type="match status" value="1"/>
</dbReference>
<dbReference type="RefSeq" id="WP_066265219.1">
    <property type="nucleotide sequence ID" value="NZ_JARMAB010000018.1"/>
</dbReference>
<evidence type="ECO:0000313" key="1">
    <source>
        <dbReference type="EMBL" id="MED1203926.1"/>
    </source>
</evidence>
<sequence>MYRVERKHLIYTMSDQNKPVLYVENGATVVFETCDCFEDQITSPDTPYHSLDWDRINPAAGPVFIEEAEPGDILEVKIEKIDLAEQGVMMTGPGLGVLGEELGENKIQMVPIKNEKVTLFDKVEVPVNKMIGVIGTAPANGESISCGTPDKHGGNMDSKVISEGSTLYLPVNVPGALLAMGDLHAAMGDGEVSVCGVEVAGEVTVIVNVIKGKQWKVPMVKTEQALYAIASEKSLDDAAVTATKNMAAFLESEAGMSKHDAVFLQSISGNLQISQVVDPLKTARFELPISIIQQLGIKI</sequence>
<dbReference type="InterPro" id="IPR004304">
    <property type="entry name" value="FmdA_AmdA"/>
</dbReference>
<organism evidence="1 2">
    <name type="scientific">Heyndrickxia acidicola</name>
    <dbReference type="NCBI Taxonomy" id="209389"/>
    <lineage>
        <taxon>Bacteria</taxon>
        <taxon>Bacillati</taxon>
        <taxon>Bacillota</taxon>
        <taxon>Bacilli</taxon>
        <taxon>Bacillales</taxon>
        <taxon>Bacillaceae</taxon>
        <taxon>Heyndrickxia</taxon>
    </lineage>
</organism>
<proteinExistence type="predicted"/>
<protein>
    <submittedName>
        <fullName evidence="1">Acetamidase/formamidase family protein</fullName>
    </submittedName>
</protein>
<gene>
    <name evidence="1" type="ORF">P4T90_12770</name>
</gene>
<evidence type="ECO:0000313" key="2">
    <source>
        <dbReference type="Proteomes" id="UP001341444"/>
    </source>
</evidence>
<dbReference type="Gene3D" id="2.60.120.580">
    <property type="entry name" value="Acetamidase/Formamidase-like domains"/>
    <property type="match status" value="1"/>
</dbReference>
<reference evidence="1 2" key="1">
    <citation type="submission" date="2023-03" db="EMBL/GenBank/DDBJ databases">
        <title>Bacillus Genome Sequencing.</title>
        <authorList>
            <person name="Dunlap C."/>
        </authorList>
    </citation>
    <scope>NUCLEOTIDE SEQUENCE [LARGE SCALE GENOMIC DNA]</scope>
    <source>
        <strain evidence="1 2">B-23453</strain>
    </source>
</reference>
<keyword evidence="2" id="KW-1185">Reference proteome</keyword>
<dbReference type="Proteomes" id="UP001341444">
    <property type="component" value="Unassembled WGS sequence"/>
</dbReference>